<dbReference type="EMBL" id="BNDS01000015">
    <property type="protein sequence ID" value="GHH99762.1"/>
    <property type="molecule type" value="Genomic_DNA"/>
</dbReference>
<sequence length="113" mass="12695">MVFSIGIIRGKIEQTFNSLDEMVLSNNLINELKQDDFDTDEIKTNDAIAVCKMKLFGEYNALLVRNMEEYLSDAEVYVLTWDGEASDGGEMFKLDANNLKEIINGTIFGGSIE</sequence>
<dbReference type="Proteomes" id="UP000637074">
    <property type="component" value="Unassembled WGS sequence"/>
</dbReference>
<keyword evidence="2" id="KW-1185">Reference proteome</keyword>
<accession>A0ABQ3N8B5</accession>
<organism evidence="1 2">
    <name type="scientific">Neobacillus kokaensis</name>
    <dbReference type="NCBI Taxonomy" id="2759023"/>
    <lineage>
        <taxon>Bacteria</taxon>
        <taxon>Bacillati</taxon>
        <taxon>Bacillota</taxon>
        <taxon>Bacilli</taxon>
        <taxon>Bacillales</taxon>
        <taxon>Bacillaceae</taxon>
        <taxon>Neobacillus</taxon>
    </lineage>
</organism>
<name>A0ABQ3N8B5_9BACI</name>
<evidence type="ECO:0000313" key="1">
    <source>
        <dbReference type="EMBL" id="GHH99762.1"/>
    </source>
</evidence>
<proteinExistence type="predicted"/>
<protein>
    <submittedName>
        <fullName evidence="1">Uncharacterized protein</fullName>
    </submittedName>
</protein>
<evidence type="ECO:0000313" key="2">
    <source>
        <dbReference type="Proteomes" id="UP000637074"/>
    </source>
</evidence>
<gene>
    <name evidence="1" type="ORF">AM1BK_33050</name>
</gene>
<comment type="caution">
    <text evidence="1">The sequence shown here is derived from an EMBL/GenBank/DDBJ whole genome shotgun (WGS) entry which is preliminary data.</text>
</comment>
<reference evidence="1 2" key="1">
    <citation type="journal article" date="2022" name="Int. J. Syst. Evol. Microbiol.">
        <title>Neobacillus kokaensis sp. nov., isolated from soil.</title>
        <authorList>
            <person name="Yuki K."/>
            <person name="Matsubara H."/>
            <person name="Yamaguchi S."/>
        </authorList>
    </citation>
    <scope>NUCLEOTIDE SEQUENCE [LARGE SCALE GENOMIC DNA]</scope>
    <source>
        <strain evidence="1 2">LOB 377</strain>
    </source>
</reference>